<keyword evidence="2" id="KW-1185">Reference proteome</keyword>
<gene>
    <name evidence="1" type="ORF">KHA94_00115</name>
</gene>
<comment type="caution">
    <text evidence="1">The sequence shown here is derived from an EMBL/GenBank/DDBJ whole genome shotgun (WGS) entry which is preliminary data.</text>
</comment>
<dbReference type="EMBL" id="JAGYPM010000001">
    <property type="protein sequence ID" value="MBS4188626.1"/>
    <property type="molecule type" value="Genomic_DNA"/>
</dbReference>
<accession>A0ABS5NLD0</accession>
<name>A0ABS5NLD0_9BACI</name>
<protein>
    <submittedName>
        <fullName evidence="1">Uncharacterized protein</fullName>
    </submittedName>
</protein>
<proteinExistence type="predicted"/>
<dbReference type="RefSeq" id="WP_213100153.1">
    <property type="nucleotide sequence ID" value="NZ_JAGYPM010000001.1"/>
</dbReference>
<dbReference type="Proteomes" id="UP000681027">
    <property type="component" value="Unassembled WGS sequence"/>
</dbReference>
<organism evidence="1 2">
    <name type="scientific">Cytobacillus citreus</name>
    <dbReference type="NCBI Taxonomy" id="2833586"/>
    <lineage>
        <taxon>Bacteria</taxon>
        <taxon>Bacillati</taxon>
        <taxon>Bacillota</taxon>
        <taxon>Bacilli</taxon>
        <taxon>Bacillales</taxon>
        <taxon>Bacillaceae</taxon>
        <taxon>Cytobacillus</taxon>
    </lineage>
</organism>
<sequence length="174" mass="19882">MANQWDRRSVVLYKKTDKSEEQIGLFRSMKEAIEWANSNKIMSIGWARKSLATNAYPTPKLTSKKFPYITQYRFEYAPKKGYPEELYTIPLRDTNYGHSESYDSSNHAGIPCELYKNNLKLGTFSSVGEATVFLEERIGGALGSGLYSLLKGWVPSESSQLYGYSMKRLDNLKF</sequence>
<reference evidence="1 2" key="1">
    <citation type="submission" date="2021-05" db="EMBL/GenBank/DDBJ databases">
        <title>Novel Bacillus species.</title>
        <authorList>
            <person name="Liu G."/>
        </authorList>
    </citation>
    <scope>NUCLEOTIDE SEQUENCE [LARGE SCALE GENOMIC DNA]</scope>
    <source>
        <strain evidence="1 2">FJAT-49705</strain>
    </source>
</reference>
<evidence type="ECO:0000313" key="1">
    <source>
        <dbReference type="EMBL" id="MBS4188626.1"/>
    </source>
</evidence>
<evidence type="ECO:0000313" key="2">
    <source>
        <dbReference type="Proteomes" id="UP000681027"/>
    </source>
</evidence>